<feature type="compositionally biased region" description="Basic and acidic residues" evidence="6">
    <location>
        <begin position="1809"/>
        <end position="1825"/>
    </location>
</feature>
<dbReference type="GO" id="GO:0032541">
    <property type="term" value="C:cortical endoplasmic reticulum"/>
    <property type="evidence" value="ECO:0007669"/>
    <property type="project" value="TreeGrafter"/>
</dbReference>
<keyword evidence="10" id="KW-1185">Reference proteome</keyword>
<keyword evidence="2 7" id="KW-0812">Transmembrane</keyword>
<feature type="domain" description="Anoctamin transmembrane" evidence="8">
    <location>
        <begin position="195"/>
        <end position="552"/>
    </location>
</feature>
<feature type="region of interest" description="Disordered" evidence="6">
    <location>
        <begin position="1"/>
        <end position="56"/>
    </location>
</feature>
<feature type="region of interest" description="Disordered" evidence="6">
    <location>
        <begin position="1525"/>
        <end position="1565"/>
    </location>
</feature>
<dbReference type="EMBL" id="UFAJ01000037">
    <property type="protein sequence ID" value="SSD58697.1"/>
    <property type="molecule type" value="Genomic_DNA"/>
</dbReference>
<feature type="transmembrane region" description="Helical" evidence="7">
    <location>
        <begin position="234"/>
        <end position="252"/>
    </location>
</feature>
<dbReference type="PANTHER" id="PTHR12308">
    <property type="entry name" value="ANOCTAMIN"/>
    <property type="match status" value="1"/>
</dbReference>
<keyword evidence="5" id="KW-0175">Coiled coil</keyword>
<keyword evidence="4 7" id="KW-0472">Membrane</keyword>
<feature type="compositionally biased region" description="Low complexity" evidence="6">
    <location>
        <begin position="13"/>
        <end position="40"/>
    </location>
</feature>
<proteinExistence type="predicted"/>
<name>A0A376B200_9ASCO</name>
<evidence type="ECO:0000256" key="4">
    <source>
        <dbReference type="ARBA" id="ARBA00023136"/>
    </source>
</evidence>
<evidence type="ECO:0000256" key="5">
    <source>
        <dbReference type="SAM" id="Coils"/>
    </source>
</evidence>
<feature type="compositionally biased region" description="Polar residues" evidence="6">
    <location>
        <begin position="46"/>
        <end position="56"/>
    </location>
</feature>
<feature type="transmembrane region" description="Helical" evidence="7">
    <location>
        <begin position="204"/>
        <end position="222"/>
    </location>
</feature>
<reference evidence="10" key="1">
    <citation type="submission" date="2018-06" db="EMBL/GenBank/DDBJ databases">
        <authorList>
            <person name="Guldener U."/>
        </authorList>
    </citation>
    <scope>NUCLEOTIDE SEQUENCE [LARGE SCALE GENOMIC DNA]</scope>
    <source>
        <strain evidence="10">UTAD17</strain>
    </source>
</reference>
<evidence type="ECO:0000256" key="2">
    <source>
        <dbReference type="ARBA" id="ARBA00022692"/>
    </source>
</evidence>
<dbReference type="GO" id="GO:0016020">
    <property type="term" value="C:membrane"/>
    <property type="evidence" value="ECO:0007669"/>
    <property type="project" value="UniProtKB-SubCell"/>
</dbReference>
<keyword evidence="3 7" id="KW-1133">Transmembrane helix</keyword>
<feature type="compositionally biased region" description="Polar residues" evidence="6">
    <location>
        <begin position="1286"/>
        <end position="1309"/>
    </location>
</feature>
<feature type="transmembrane region" description="Helical" evidence="7">
    <location>
        <begin position="512"/>
        <end position="535"/>
    </location>
</feature>
<feature type="region of interest" description="Disordered" evidence="6">
    <location>
        <begin position="945"/>
        <end position="968"/>
    </location>
</feature>
<evidence type="ECO:0000313" key="10">
    <source>
        <dbReference type="Proteomes" id="UP000262825"/>
    </source>
</evidence>
<dbReference type="Proteomes" id="UP000262825">
    <property type="component" value="Unassembled WGS sequence"/>
</dbReference>
<sequence>MNSSTTRHKSKSKGTSSSSRSTSYSKPKSTSASSRSSSNSRDIKGNTLTAANPNDISNVTSTLDDEVLATAMDPNYVVSVNNYNDTKINKIMYEINKTIDPNCQIIVRHGTDKEKKHVLLLIRSELPDFIYKLKANQNLPKLLLLSPNDSKICTAIYNKTELKDNQMFYSTISKKLFLDTNSLKKLADLTCPENALYFAFVQTYIYFLTPLAVLGLIMKLWYSSTGNSQGFEFNYFYAAVLSLWSILFINIWKYNLAINRFKFVKSLRNPTLNVLNIMPGSGESVLMKNLLFIPIILLFAIVLISFQIFCFVVEIFLNQIYNGGGKLFLSFVPTILFCLFNPVFTMIYNKFFVDPFVKWENGSNPIKSKVIKNFVLVSISNYVPLLITLFLYLPNGYLLNDNLNTIRILFDQYQVPVIQNEFKVDVNRFRNQYFYFIFVAQVLAIFMENILPALLHALFVASNKRKLLSIGKLDKRPEAKFLYSIRTDVLNNAWGEFNVDDDYKKFVLQFGFITMFSVISPLAPLYAIFINLVMYKCDLWRLFNKCSKTVSLPADYYTKGLPANANLNAYPPNTPQNNVGTPVAANTNSNAINMGNTPNNSDNPIANLLESINYTTISPWDTILNIISSFSFLISPSIIVMYKYTYLPSVGYSTVLFKRDLWFAQSPLVYDWKTIFIVAVLVEHTELLLNFVISKIVAFSNKSSSFINSFLTGYSPEYDELKAANDKQILRRITEYPDFNNFDDFQYFSNRMSYRNNIISNVLHNEKQAQFQREHVLEQQLQQQQQLEEQLQQQQAQFQNLQQQMQQQQLASQQQQQFIEQQAQQQLQQQQQLSLQQSLQKDQQLQQKDQQLQQKDQQLQQKEQQLQQKEQQLQQKEQQLQQVQNQQENFDRLTSTDDYKNMNSYQRQDIGAAASNRSSSYSEYVPMNAVKSTSTTFRNASMSAAIPGSHSTNNIHSSFKSKSYAERSPSKNSIVASTSLHSLAKKISSSAFSLGHSPSPSSTSLSGYKNLRDSISAAPPLPVNAAAAVESMNNSGSTDRLKDFANQEIIIDEGKSVSNDVAYSNKKSANSISRVSSRVMNEVSRVSSRVMNEVSRVSSRVNNNNNNNNNNTSGNNGSTNVSANIADLDPKANLSTSFRDDIISQSNSTTAATTATTTTTDFNQDKIYHAINEEENLDEDAGATLPNVIPTSANYAVRNEKHDTHNDDYEQMQNNDEERKNGIYSDQKQKHLQKQHHHDYNNDHREKQKSIASHEIGNTHSLSPVTLTKSPSNLTSNFGTVRKSPMRSTTVSGMPSTGLNNSTSMSDIPRNYSTGYTKSINRSDSIQINNNINGSSTPSRHHSFASNSLAPNTNNPVPPLNTYSNNNITGLNGNNNAVSRNQSLISTSPAFNTNNVIPPLNTYSNNNINGLTGNLNMGMNTYSNNNINALGGNVNHMGTNTYSNNNIATLNEYSTVPAINTNGYSNTNSFAYSGNGMNTMNTGLASPVNSFNTNLQNTGMQGMNMNTNTYMQPLQNMNNNFAVDDSIANSPQQNNSFYSSQHSDLTDSQTRGPSMVDKVLSGTKVESRDETIAKLKAKAAKKQQKRLKEQAKKLQEAKAKDTPLAIFGKMTKEEKELLKKEKEKEKELKKKEREKERKEKILNKEKEKKQKIQAKKQKMLEKKMQKERKKLGLTPLKKNKKEEPKATKEDAKVVEEDKKEVTNKKDKGHKHQDDVSNVESRDSGFDSGSFTSGSSYSYTDDDSYSDYDDDEPHRHGKKEKKSSDNKEENKEENKENVEEKEAKKEESKEDKDNKKGKKSRIPSISTKSKTADETKAFFRRVKENL</sequence>
<comment type="subcellular location">
    <subcellularLocation>
        <location evidence="1">Membrane</location>
        <topology evidence="1">Multi-pass membrane protein</topology>
    </subcellularLocation>
</comment>
<feature type="compositionally biased region" description="Basic and acidic residues" evidence="6">
    <location>
        <begin position="1680"/>
        <end position="1724"/>
    </location>
</feature>
<evidence type="ECO:0000256" key="6">
    <source>
        <dbReference type="SAM" id="MobiDB-lite"/>
    </source>
</evidence>
<feature type="region of interest" description="Disordered" evidence="6">
    <location>
        <begin position="1098"/>
        <end position="1122"/>
    </location>
</feature>
<feature type="coiled-coil region" evidence="5">
    <location>
        <begin position="774"/>
        <end position="811"/>
    </location>
</feature>
<evidence type="ECO:0000313" key="9">
    <source>
        <dbReference type="EMBL" id="SSD58697.1"/>
    </source>
</evidence>
<dbReference type="VEuPathDB" id="FungiDB:SCODWIG_00458"/>
<feature type="coiled-coil region" evidence="5">
    <location>
        <begin position="835"/>
        <end position="896"/>
    </location>
</feature>
<feature type="compositionally biased region" description="Basic and acidic residues" evidence="6">
    <location>
        <begin position="1761"/>
        <end position="1793"/>
    </location>
</feature>
<feature type="compositionally biased region" description="Polar residues" evidence="6">
    <location>
        <begin position="1256"/>
        <end position="1279"/>
    </location>
</feature>
<feature type="compositionally biased region" description="Acidic residues" evidence="6">
    <location>
        <begin position="1739"/>
        <end position="1750"/>
    </location>
</feature>
<feature type="transmembrane region" description="Helical" evidence="7">
    <location>
        <begin position="433"/>
        <end position="459"/>
    </location>
</feature>
<gene>
    <name evidence="9" type="ORF">SCODWIG_00458</name>
</gene>
<dbReference type="GO" id="GO:0005254">
    <property type="term" value="F:chloride channel activity"/>
    <property type="evidence" value="ECO:0007669"/>
    <property type="project" value="TreeGrafter"/>
</dbReference>
<evidence type="ECO:0000256" key="1">
    <source>
        <dbReference type="ARBA" id="ARBA00004141"/>
    </source>
</evidence>
<evidence type="ECO:0000259" key="8">
    <source>
        <dbReference type="Pfam" id="PF04547"/>
    </source>
</evidence>
<feature type="compositionally biased region" description="Low complexity" evidence="6">
    <location>
        <begin position="1725"/>
        <end position="1738"/>
    </location>
</feature>
<feature type="compositionally biased region" description="Polar residues" evidence="6">
    <location>
        <begin position="949"/>
        <end position="961"/>
    </location>
</feature>
<feature type="compositionally biased region" description="Basic and acidic residues" evidence="6">
    <location>
        <begin position="1616"/>
        <end position="1650"/>
    </location>
</feature>
<dbReference type="InterPro" id="IPR049452">
    <property type="entry name" value="Anoctamin_TM"/>
</dbReference>
<dbReference type="PANTHER" id="PTHR12308:SF73">
    <property type="entry name" value="ANOCTAMIN"/>
    <property type="match status" value="1"/>
</dbReference>
<feature type="transmembrane region" description="Helical" evidence="7">
    <location>
        <begin position="370"/>
        <end position="393"/>
    </location>
</feature>
<dbReference type="InterPro" id="IPR007632">
    <property type="entry name" value="Anoctamin"/>
</dbReference>
<feature type="compositionally biased region" description="Basic and acidic residues" evidence="6">
    <location>
        <begin position="1238"/>
        <end position="1249"/>
    </location>
</feature>
<accession>A0A376B200</accession>
<feature type="region of interest" description="Disordered" evidence="6">
    <location>
        <begin position="1329"/>
        <end position="1358"/>
    </location>
</feature>
<organism evidence="9 10">
    <name type="scientific">Saccharomycodes ludwigii</name>
    <dbReference type="NCBI Taxonomy" id="36035"/>
    <lineage>
        <taxon>Eukaryota</taxon>
        <taxon>Fungi</taxon>
        <taxon>Dikarya</taxon>
        <taxon>Ascomycota</taxon>
        <taxon>Saccharomycotina</taxon>
        <taxon>Saccharomycetes</taxon>
        <taxon>Saccharomycodales</taxon>
        <taxon>Saccharomycodaceae</taxon>
        <taxon>Saccharomycodes</taxon>
    </lineage>
</organism>
<feature type="transmembrane region" description="Helical" evidence="7">
    <location>
        <begin position="290"/>
        <end position="316"/>
    </location>
</feature>
<feature type="compositionally biased region" description="Basic residues" evidence="6">
    <location>
        <begin position="1"/>
        <end position="12"/>
    </location>
</feature>
<feature type="region of interest" description="Disordered" evidence="6">
    <location>
        <begin position="1616"/>
        <end position="1825"/>
    </location>
</feature>
<feature type="transmembrane region" description="Helical" evidence="7">
    <location>
        <begin position="328"/>
        <end position="349"/>
    </location>
</feature>
<evidence type="ECO:0000256" key="7">
    <source>
        <dbReference type="SAM" id="Phobius"/>
    </source>
</evidence>
<protein>
    <recommendedName>
        <fullName evidence="8">Anoctamin transmembrane domain-containing protein</fullName>
    </recommendedName>
</protein>
<feature type="region of interest" description="Disordered" evidence="6">
    <location>
        <begin position="1226"/>
        <end position="1309"/>
    </location>
</feature>
<dbReference type="Pfam" id="PF04547">
    <property type="entry name" value="Anoctamin"/>
    <property type="match status" value="1"/>
</dbReference>
<evidence type="ECO:0000256" key="3">
    <source>
        <dbReference type="ARBA" id="ARBA00022989"/>
    </source>
</evidence>
<feature type="compositionally biased region" description="Polar residues" evidence="6">
    <location>
        <begin position="1525"/>
        <end position="1552"/>
    </location>
</feature>